<comment type="caution">
    <text evidence="2">The sequence shown here is derived from an EMBL/GenBank/DDBJ whole genome shotgun (WGS) entry which is preliminary data.</text>
</comment>
<dbReference type="RefSeq" id="WP_378477577.1">
    <property type="nucleotide sequence ID" value="NZ_JBHUIW010000008.1"/>
</dbReference>
<evidence type="ECO:0000259" key="1">
    <source>
        <dbReference type="Pfam" id="PF02663"/>
    </source>
</evidence>
<dbReference type="EMBL" id="JBHUIW010000008">
    <property type="protein sequence ID" value="MFD2182399.1"/>
    <property type="molecule type" value="Genomic_DNA"/>
</dbReference>
<evidence type="ECO:0000313" key="2">
    <source>
        <dbReference type="EMBL" id="MFD2182399.1"/>
    </source>
</evidence>
<proteinExistence type="predicted"/>
<accession>A0ABW5AHM8</accession>
<name>A0ABW5AHM8_9BRAD</name>
<dbReference type="Gene3D" id="3.30.1330.130">
    <property type="match status" value="1"/>
</dbReference>
<keyword evidence="3" id="KW-1185">Reference proteome</keyword>
<protein>
    <submittedName>
        <fullName evidence="2">Formylmethanofuran dehydrogenase subunit E family protein</fullName>
    </submittedName>
</protein>
<sequence length="195" mass="20440">MPFFHRAFALVGVLAVLLAVVPAAVGPLAAHDGPIETTPPTERDLWISLGARVHGGFGSLIAAGIRIGDDARQKLGAAPRELDVTYFSSPGAPCPCIVDGVMIATRASPGQASLRVADTPAGDGLFGRVVIRHKPSGRTLEYAVPAAIWPRLRDINKEPTGIARWDAVMAIPAADMMTMRELPPAPPAPPPAPRP</sequence>
<dbReference type="Proteomes" id="UP001597314">
    <property type="component" value="Unassembled WGS sequence"/>
</dbReference>
<feature type="domain" description="Formylmethanofuran dehydrogenase subunit E" evidence="1">
    <location>
        <begin position="53"/>
        <end position="122"/>
    </location>
</feature>
<dbReference type="SUPFAM" id="SSF143555">
    <property type="entry name" value="FwdE-like"/>
    <property type="match status" value="1"/>
</dbReference>
<evidence type="ECO:0000313" key="3">
    <source>
        <dbReference type="Proteomes" id="UP001597314"/>
    </source>
</evidence>
<organism evidence="2 3">
    <name type="scientific">Rhodoplanes azumiensis</name>
    <dbReference type="NCBI Taxonomy" id="1897628"/>
    <lineage>
        <taxon>Bacteria</taxon>
        <taxon>Pseudomonadati</taxon>
        <taxon>Pseudomonadota</taxon>
        <taxon>Alphaproteobacteria</taxon>
        <taxon>Hyphomicrobiales</taxon>
        <taxon>Nitrobacteraceae</taxon>
        <taxon>Rhodoplanes</taxon>
    </lineage>
</organism>
<dbReference type="Pfam" id="PF02663">
    <property type="entry name" value="FmdE"/>
    <property type="match status" value="1"/>
</dbReference>
<reference evidence="3" key="1">
    <citation type="journal article" date="2019" name="Int. J. Syst. Evol. Microbiol.">
        <title>The Global Catalogue of Microorganisms (GCM) 10K type strain sequencing project: providing services to taxonomists for standard genome sequencing and annotation.</title>
        <authorList>
            <consortium name="The Broad Institute Genomics Platform"/>
            <consortium name="The Broad Institute Genome Sequencing Center for Infectious Disease"/>
            <person name="Wu L."/>
            <person name="Ma J."/>
        </authorList>
    </citation>
    <scope>NUCLEOTIDE SEQUENCE [LARGE SCALE GENOMIC DNA]</scope>
    <source>
        <strain evidence="3">CGMCC 1.6774</strain>
    </source>
</reference>
<dbReference type="InterPro" id="IPR003814">
    <property type="entry name" value="FmdEsu_dom"/>
</dbReference>
<gene>
    <name evidence="2" type="ORF">ACFSOX_09565</name>
</gene>